<keyword evidence="3" id="KW-0637">Prenyltransferase</keyword>
<reference evidence="10" key="3">
    <citation type="submission" date="2010-09" db="EMBL/GenBank/DDBJ databases">
        <title>Annotation of Gaeumannomyces graminis var. tritici R3-111a-1.</title>
        <authorList>
            <consortium name="The Broad Institute Genome Sequencing Platform"/>
            <person name="Ma L.-J."/>
            <person name="Dead R."/>
            <person name="Young S.K."/>
            <person name="Zeng Q."/>
            <person name="Gargeya S."/>
            <person name="Fitzgerald M."/>
            <person name="Haas B."/>
            <person name="Abouelleil A."/>
            <person name="Alvarado L."/>
            <person name="Arachchi H.M."/>
            <person name="Berlin A."/>
            <person name="Brown A."/>
            <person name="Chapman S.B."/>
            <person name="Chen Z."/>
            <person name="Dunbar C."/>
            <person name="Freedman E."/>
            <person name="Gearin G."/>
            <person name="Gellesch M."/>
            <person name="Goldberg J."/>
            <person name="Griggs A."/>
            <person name="Gujja S."/>
            <person name="Heiman D."/>
            <person name="Howarth C."/>
            <person name="Larson L."/>
            <person name="Lui A."/>
            <person name="MacDonald P.J.P."/>
            <person name="Mehta T."/>
            <person name="Montmayeur A."/>
            <person name="Murphy C."/>
            <person name="Neiman D."/>
            <person name="Pearson M."/>
            <person name="Priest M."/>
            <person name="Roberts A."/>
            <person name="Saif S."/>
            <person name="Shea T."/>
            <person name="Shenoy N."/>
            <person name="Sisk P."/>
            <person name="Stolte C."/>
            <person name="Sykes S."/>
            <person name="Yandava C."/>
            <person name="Wortman J."/>
            <person name="Nusbaum C."/>
            <person name="Birren B."/>
        </authorList>
    </citation>
    <scope>NUCLEOTIDE SEQUENCE</scope>
    <source>
        <strain evidence="10">R3-111a-1</strain>
    </source>
</reference>
<dbReference type="OrthoDB" id="24893at2759"/>
<dbReference type="Pfam" id="PF00432">
    <property type="entry name" value="Prenyltrans"/>
    <property type="match status" value="1"/>
</dbReference>
<dbReference type="Gene3D" id="1.50.10.20">
    <property type="match status" value="1"/>
</dbReference>
<evidence type="ECO:0000256" key="6">
    <source>
        <dbReference type="ARBA" id="ARBA00022737"/>
    </source>
</evidence>
<reference evidence="10" key="2">
    <citation type="submission" date="2010-07" db="EMBL/GenBank/DDBJ databases">
        <authorList>
            <consortium name="The Broad Institute Genome Sequencing Platform"/>
            <consortium name="Broad Institute Genome Sequencing Center for Infectious Disease"/>
            <person name="Ma L.-J."/>
            <person name="Dead R."/>
            <person name="Young S."/>
            <person name="Zeng Q."/>
            <person name="Koehrsen M."/>
            <person name="Alvarado L."/>
            <person name="Berlin A."/>
            <person name="Chapman S.B."/>
            <person name="Chen Z."/>
            <person name="Freedman E."/>
            <person name="Gellesch M."/>
            <person name="Goldberg J."/>
            <person name="Griggs A."/>
            <person name="Gujja S."/>
            <person name="Heilman E.R."/>
            <person name="Heiman D."/>
            <person name="Hepburn T."/>
            <person name="Howarth C."/>
            <person name="Jen D."/>
            <person name="Larson L."/>
            <person name="Mehta T."/>
            <person name="Neiman D."/>
            <person name="Pearson M."/>
            <person name="Roberts A."/>
            <person name="Saif S."/>
            <person name="Shea T."/>
            <person name="Shenoy N."/>
            <person name="Sisk P."/>
            <person name="Stolte C."/>
            <person name="Sykes S."/>
            <person name="Walk T."/>
            <person name="White J."/>
            <person name="Yandava C."/>
            <person name="Haas B."/>
            <person name="Nusbaum C."/>
            <person name="Birren B."/>
        </authorList>
    </citation>
    <scope>NUCLEOTIDE SEQUENCE</scope>
    <source>
        <strain evidence="10">R3-111a-1</strain>
    </source>
</reference>
<evidence type="ECO:0000256" key="4">
    <source>
        <dbReference type="ARBA" id="ARBA00022679"/>
    </source>
</evidence>
<protein>
    <submittedName>
        <fullName evidence="10">Type-1 protein geranylgeranyltransferase subunit beta</fullName>
    </submittedName>
</protein>
<evidence type="ECO:0000256" key="7">
    <source>
        <dbReference type="ARBA" id="ARBA00022833"/>
    </source>
</evidence>
<evidence type="ECO:0000256" key="5">
    <source>
        <dbReference type="ARBA" id="ARBA00022723"/>
    </source>
</evidence>
<dbReference type="Proteomes" id="UP000006039">
    <property type="component" value="Unassembled WGS sequence"/>
</dbReference>
<comment type="similarity">
    <text evidence="2">Belongs to the protein prenyltransferase subunit beta family.</text>
</comment>
<dbReference type="EMBL" id="GL385400">
    <property type="protein sequence ID" value="EJT71125.1"/>
    <property type="molecule type" value="Genomic_DNA"/>
</dbReference>
<dbReference type="FunCoup" id="J3PA59">
    <property type="interactions" value="5"/>
</dbReference>
<organism evidence="10">
    <name type="scientific">Gaeumannomyces tritici (strain R3-111a-1)</name>
    <name type="common">Wheat and barley take-all root rot fungus</name>
    <name type="synonym">Gaeumannomyces graminis var. tritici</name>
    <dbReference type="NCBI Taxonomy" id="644352"/>
    <lineage>
        <taxon>Eukaryota</taxon>
        <taxon>Fungi</taxon>
        <taxon>Dikarya</taxon>
        <taxon>Ascomycota</taxon>
        <taxon>Pezizomycotina</taxon>
        <taxon>Sordariomycetes</taxon>
        <taxon>Sordariomycetidae</taxon>
        <taxon>Magnaporthales</taxon>
        <taxon>Magnaporthaceae</taxon>
        <taxon>Gaeumannomyces</taxon>
    </lineage>
</organism>
<accession>J3PA59</accession>
<reference evidence="11" key="5">
    <citation type="submission" date="2018-04" db="UniProtKB">
        <authorList>
            <consortium name="EnsemblFungi"/>
        </authorList>
    </citation>
    <scope>IDENTIFICATION</scope>
    <source>
        <strain evidence="11">R3-111a-1</strain>
    </source>
</reference>
<dbReference type="RefSeq" id="XP_009226522.1">
    <property type="nucleotide sequence ID" value="XM_009228258.1"/>
</dbReference>
<evidence type="ECO:0000256" key="8">
    <source>
        <dbReference type="SAM" id="MobiDB-lite"/>
    </source>
</evidence>
<dbReference type="GO" id="GO:0005953">
    <property type="term" value="C:CAAX-protein geranylgeranyltransferase complex"/>
    <property type="evidence" value="ECO:0007669"/>
    <property type="project" value="TreeGrafter"/>
</dbReference>
<dbReference type="InterPro" id="IPR008930">
    <property type="entry name" value="Terpenoid_cyclase/PrenylTrfase"/>
</dbReference>
<dbReference type="GO" id="GO:0046872">
    <property type="term" value="F:metal ion binding"/>
    <property type="evidence" value="ECO:0007669"/>
    <property type="project" value="UniProtKB-KW"/>
</dbReference>
<feature type="region of interest" description="Disordered" evidence="8">
    <location>
        <begin position="58"/>
        <end position="78"/>
    </location>
</feature>
<evidence type="ECO:0000313" key="12">
    <source>
        <dbReference type="Proteomes" id="UP000006039"/>
    </source>
</evidence>
<dbReference type="InterPro" id="IPR045089">
    <property type="entry name" value="PGGT1B-like"/>
</dbReference>
<dbReference type="HOGENOM" id="CLU_028946_2_0_1"/>
<evidence type="ECO:0000256" key="2">
    <source>
        <dbReference type="ARBA" id="ARBA00010497"/>
    </source>
</evidence>
<keyword evidence="6" id="KW-0677">Repeat</keyword>
<comment type="cofactor">
    <cofactor evidence="1">
        <name>Zn(2+)</name>
        <dbReference type="ChEBI" id="CHEBI:29105"/>
    </cofactor>
</comment>
<keyword evidence="7" id="KW-0862">Zinc</keyword>
<gene>
    <name evidence="11" type="primary">20350843</name>
    <name evidence="10" type="ORF">GGTG_10385</name>
</gene>
<dbReference type="GO" id="GO:0004662">
    <property type="term" value="F:CAAX-protein geranylgeranyltransferase activity"/>
    <property type="evidence" value="ECO:0007669"/>
    <property type="project" value="TreeGrafter"/>
</dbReference>
<dbReference type="EnsemblFungi" id="EJT71125">
    <property type="protein sequence ID" value="EJT71125"/>
    <property type="gene ID" value="GGTG_10385"/>
</dbReference>
<evidence type="ECO:0000256" key="3">
    <source>
        <dbReference type="ARBA" id="ARBA00022602"/>
    </source>
</evidence>
<evidence type="ECO:0000313" key="11">
    <source>
        <dbReference type="EnsemblFungi" id="EJT71125"/>
    </source>
</evidence>
<keyword evidence="5" id="KW-0479">Metal-binding</keyword>
<proteinExistence type="inferred from homology"/>
<dbReference type="InterPro" id="IPR001330">
    <property type="entry name" value="Prenyltrans"/>
</dbReference>
<keyword evidence="12" id="KW-1185">Reference proteome</keyword>
<evidence type="ECO:0000256" key="1">
    <source>
        <dbReference type="ARBA" id="ARBA00001947"/>
    </source>
</evidence>
<dbReference type="PANTHER" id="PTHR11774:SF4">
    <property type="entry name" value="GERANYLGERANYL TRANSFERASE TYPE-1 SUBUNIT BETA"/>
    <property type="match status" value="1"/>
</dbReference>
<keyword evidence="4 10" id="KW-0808">Transferase</keyword>
<dbReference type="PANTHER" id="PTHR11774">
    <property type="entry name" value="GERANYLGERANYL TRANSFERASE TYPE BETA SUBUNIT"/>
    <property type="match status" value="1"/>
</dbReference>
<dbReference type="VEuPathDB" id="FungiDB:GGTG_10385"/>
<reference evidence="11" key="4">
    <citation type="journal article" date="2015" name="G3 (Bethesda)">
        <title>Genome sequences of three phytopathogenic species of the Magnaporthaceae family of fungi.</title>
        <authorList>
            <person name="Okagaki L.H."/>
            <person name="Nunes C.C."/>
            <person name="Sailsbery J."/>
            <person name="Clay B."/>
            <person name="Brown D."/>
            <person name="John T."/>
            <person name="Oh Y."/>
            <person name="Young N."/>
            <person name="Fitzgerald M."/>
            <person name="Haas B.J."/>
            <person name="Zeng Q."/>
            <person name="Young S."/>
            <person name="Adiconis X."/>
            <person name="Fan L."/>
            <person name="Levin J.Z."/>
            <person name="Mitchell T.K."/>
            <person name="Okubara P.A."/>
            <person name="Farman M.L."/>
            <person name="Kohn L.M."/>
            <person name="Birren B."/>
            <person name="Ma L.-J."/>
            <person name="Dean R.A."/>
        </authorList>
    </citation>
    <scope>NUCLEOTIDE SEQUENCE</scope>
    <source>
        <strain evidence="11">R3-111a-1</strain>
    </source>
</reference>
<feature type="domain" description="Prenyltransferase alpha-alpha toroid" evidence="9">
    <location>
        <begin position="12"/>
        <end position="432"/>
    </location>
</feature>
<name>J3PA59_GAET3</name>
<dbReference type="STRING" id="644352.J3PA59"/>
<evidence type="ECO:0000259" key="9">
    <source>
        <dbReference type="Pfam" id="PF00432"/>
    </source>
</evidence>
<dbReference type="SUPFAM" id="SSF48239">
    <property type="entry name" value="Terpenoid cyclases/Protein prenyltransferases"/>
    <property type="match status" value="1"/>
</dbReference>
<sequence>MAAASNGGDGVLAASRHMRYFQRCFRTMLPRQYMGNDSTRMTLGFFIIAAMDLLTPTPTAAAGDPSPPPKPDAPLTSEDRRRVRDWVLAAQHPHGGFCGSPTHALPAHEYDGWDFEAAAPAPGSPGSANVAATAFALLLLALVADPAAPESAFAGVRRAATLRWLRGLQRPDGSFGEVLVDMPAGPGATRTHKTIAGGRDMRYCYIASMIRWILRGDLKQDDPGWVEDIDVEALARYIRQAQTFDGGVGESSMHESHAGYAYCAISGLSLLERPLEGRGSVSHCGMHVDSLLRFLASRQIAYQDPAADEADGDPDEENFPQLSALSREAVAGPCPEHVGLNGRCNKVADTCYTWWVAGTLDSLRRLPGGGADVDIAREPARRFLMDKTQHLIGGFSKHPGGPPDVYHSYLGLAVLATMGEPGLKEFDESLCVSSQTVTSIEAGRRGLLKQCCGGDKASRDQVVRLGELMAGCEADTLVGKGAGMEAAEGGQLLEQLLSRRMQMTKA</sequence>
<dbReference type="GeneID" id="20350843"/>
<reference evidence="12" key="1">
    <citation type="submission" date="2010-07" db="EMBL/GenBank/DDBJ databases">
        <title>The genome sequence of Gaeumannomyces graminis var. tritici strain R3-111a-1.</title>
        <authorList>
            <consortium name="The Broad Institute Genome Sequencing Platform"/>
            <person name="Ma L.-J."/>
            <person name="Dead R."/>
            <person name="Young S."/>
            <person name="Zeng Q."/>
            <person name="Koehrsen M."/>
            <person name="Alvarado L."/>
            <person name="Berlin A."/>
            <person name="Chapman S.B."/>
            <person name="Chen Z."/>
            <person name="Freedman E."/>
            <person name="Gellesch M."/>
            <person name="Goldberg J."/>
            <person name="Griggs A."/>
            <person name="Gujja S."/>
            <person name="Heilman E.R."/>
            <person name="Heiman D."/>
            <person name="Hepburn T."/>
            <person name="Howarth C."/>
            <person name="Jen D."/>
            <person name="Larson L."/>
            <person name="Mehta T."/>
            <person name="Neiman D."/>
            <person name="Pearson M."/>
            <person name="Roberts A."/>
            <person name="Saif S."/>
            <person name="Shea T."/>
            <person name="Shenoy N."/>
            <person name="Sisk P."/>
            <person name="Stolte C."/>
            <person name="Sykes S."/>
            <person name="Walk T."/>
            <person name="White J."/>
            <person name="Yandava C."/>
            <person name="Haas B."/>
            <person name="Nusbaum C."/>
            <person name="Birren B."/>
        </authorList>
    </citation>
    <scope>NUCLEOTIDE SEQUENCE [LARGE SCALE GENOMIC DNA]</scope>
    <source>
        <strain evidence="12">R3-111a-1</strain>
    </source>
</reference>
<evidence type="ECO:0000313" key="10">
    <source>
        <dbReference type="EMBL" id="EJT71125.1"/>
    </source>
</evidence>
<dbReference type="eggNOG" id="KOG0367">
    <property type="taxonomic scope" value="Eukaryota"/>
</dbReference>
<dbReference type="AlphaFoldDB" id="J3PA59"/>